<reference evidence="3 4" key="1">
    <citation type="submission" date="2020-01" db="EMBL/GenBank/DDBJ databases">
        <title>Investigation of new actinobacteria for the biodesulphurisation of diesel fuel.</title>
        <authorList>
            <person name="Athi Narayanan S.M."/>
        </authorList>
    </citation>
    <scope>NUCLEOTIDE SEQUENCE [LARGE SCALE GENOMIC DNA]</scope>
    <source>
        <strain evidence="3 4">213E</strain>
    </source>
</reference>
<feature type="transmembrane region" description="Helical" evidence="1">
    <location>
        <begin position="228"/>
        <end position="246"/>
    </location>
</feature>
<sequence>MAPQPVAASWATGPMVVNVVALVAFAGALCWRIDQVRRSGGGLQAFAMTTSIAALTLAFAVSNHSASQTLDDVGFAGLSRLLFYVLLAVGVAGLVIVFFMPGSRVTRERRAGVEAFPLVAALLGLQISLFFIPTDMRTASISEWTLKNWGFALFYLIASGYLAYGLGACVRSVSKYLRLADGYLRTSLRVLVAGLGLLAAGSIAQVVYVLTGALGLFDLPWVLSVSRVFSVAGLVLFLVGISYPMVRAKWQGVTSRRRRRRDARAILPLWTLVTGAVPEVVLPIDGGLAPTALLHRRVVEIRDALTQLSPLLPGEFATAEPDQQIWMLQMAVALRKRDGTSPGPVRTVLPESAGGLDGDAAPLLVLSRALAAEERAEEERMAEEDRMADED</sequence>
<dbReference type="InterPro" id="IPR046675">
    <property type="entry name" value="DUF6545"/>
</dbReference>
<feature type="transmembrane region" description="Helical" evidence="1">
    <location>
        <begin position="6"/>
        <end position="31"/>
    </location>
</feature>
<dbReference type="AlphaFoldDB" id="A0A7K3LWJ0"/>
<feature type="transmembrane region" description="Helical" evidence="1">
    <location>
        <begin position="111"/>
        <end position="132"/>
    </location>
</feature>
<dbReference type="Pfam" id="PF20182">
    <property type="entry name" value="DUF6545"/>
    <property type="match status" value="1"/>
</dbReference>
<feature type="transmembrane region" description="Helical" evidence="1">
    <location>
        <begin position="152"/>
        <end position="170"/>
    </location>
</feature>
<evidence type="ECO:0000256" key="1">
    <source>
        <dbReference type="SAM" id="Phobius"/>
    </source>
</evidence>
<feature type="domain" description="DUF6545" evidence="2">
    <location>
        <begin position="257"/>
        <end position="370"/>
    </location>
</feature>
<feature type="transmembrane region" description="Helical" evidence="1">
    <location>
        <begin position="43"/>
        <end position="61"/>
    </location>
</feature>
<protein>
    <recommendedName>
        <fullName evidence="2">DUF6545 domain-containing protein</fullName>
    </recommendedName>
</protein>
<feature type="transmembrane region" description="Helical" evidence="1">
    <location>
        <begin position="266"/>
        <end position="284"/>
    </location>
</feature>
<keyword evidence="4" id="KW-1185">Reference proteome</keyword>
<comment type="caution">
    <text evidence="3">The sequence shown here is derived from an EMBL/GenBank/DDBJ whole genome shotgun (WGS) entry which is preliminary data.</text>
</comment>
<gene>
    <name evidence="3" type="ORF">GYA93_20440</name>
</gene>
<dbReference type="EMBL" id="JAADZU010000089">
    <property type="protein sequence ID" value="NDK91917.1"/>
    <property type="molecule type" value="Genomic_DNA"/>
</dbReference>
<dbReference type="RefSeq" id="WP_083534150.1">
    <property type="nucleotide sequence ID" value="NZ_JAADZU010000089.1"/>
</dbReference>
<evidence type="ECO:0000313" key="3">
    <source>
        <dbReference type="EMBL" id="NDK91917.1"/>
    </source>
</evidence>
<keyword evidence="1" id="KW-1133">Transmembrane helix</keyword>
<proteinExistence type="predicted"/>
<name>A0A7K3LWJ0_9ACTN</name>
<organism evidence="3 4">
    <name type="scientific">Gordonia desulfuricans</name>
    <dbReference type="NCBI Taxonomy" id="89051"/>
    <lineage>
        <taxon>Bacteria</taxon>
        <taxon>Bacillati</taxon>
        <taxon>Actinomycetota</taxon>
        <taxon>Actinomycetes</taxon>
        <taxon>Mycobacteriales</taxon>
        <taxon>Gordoniaceae</taxon>
        <taxon>Gordonia</taxon>
    </lineage>
</organism>
<evidence type="ECO:0000259" key="2">
    <source>
        <dbReference type="Pfam" id="PF20182"/>
    </source>
</evidence>
<evidence type="ECO:0000313" key="4">
    <source>
        <dbReference type="Proteomes" id="UP000466307"/>
    </source>
</evidence>
<keyword evidence="1" id="KW-0472">Membrane</keyword>
<dbReference type="Proteomes" id="UP000466307">
    <property type="component" value="Unassembled WGS sequence"/>
</dbReference>
<dbReference type="InterPro" id="IPR050039">
    <property type="entry name" value="MAB_1171c-like"/>
</dbReference>
<dbReference type="NCBIfam" id="NF042915">
    <property type="entry name" value="MAB_1171c_fam"/>
    <property type="match status" value="1"/>
</dbReference>
<feature type="transmembrane region" description="Helical" evidence="1">
    <location>
        <begin position="190"/>
        <end position="216"/>
    </location>
</feature>
<keyword evidence="1" id="KW-0812">Transmembrane</keyword>
<accession>A0A7K3LWJ0</accession>
<feature type="transmembrane region" description="Helical" evidence="1">
    <location>
        <begin position="81"/>
        <end position="99"/>
    </location>
</feature>